<dbReference type="Gene3D" id="3.40.1260.10">
    <property type="entry name" value="DsrEFH-like"/>
    <property type="match status" value="1"/>
</dbReference>
<dbReference type="GO" id="GO:1990228">
    <property type="term" value="C:sulfurtransferase complex"/>
    <property type="evidence" value="ECO:0007669"/>
    <property type="project" value="TreeGrafter"/>
</dbReference>
<dbReference type="PANTHER" id="PTHR37526:SF1">
    <property type="entry name" value="PROTEIN TUSB"/>
    <property type="match status" value="1"/>
</dbReference>
<dbReference type="SUPFAM" id="SSF75169">
    <property type="entry name" value="DsrEFH-like"/>
    <property type="match status" value="1"/>
</dbReference>
<dbReference type="PANTHER" id="PTHR37526">
    <property type="entry name" value="PROTEIN TUSB"/>
    <property type="match status" value="1"/>
</dbReference>
<gene>
    <name evidence="1" type="ORF">A4V15_18810</name>
</gene>
<reference evidence="1 2" key="1">
    <citation type="submission" date="2016-04" db="EMBL/GenBank/DDBJ databases">
        <title>Draft Genome Sequences of Staphylococcus capitis Strain H36, S. capitis Strain H65, S. cohnii Strain H62, S. hominis Strain H69, Mycobacterium iranicum Strain H39, Plantibacter sp. Strain H53, Pseudomonas oryzihabitans Strain H72, and Microbacterium sp. Strain H83, isolated from residential settings.</title>
        <authorList>
            <person name="Lymperopoulou D."/>
            <person name="Adams R.I."/>
            <person name="Lindow S."/>
            <person name="Coil D.A."/>
            <person name="Jospin G."/>
            <person name="Eisen J.A."/>
        </authorList>
    </citation>
    <scope>NUCLEOTIDE SEQUENCE [LARGE SCALE GENOMIC DNA]</scope>
    <source>
        <strain evidence="1 2">H72</strain>
    </source>
</reference>
<name>A0A178LES9_9PSED</name>
<evidence type="ECO:0000313" key="2">
    <source>
        <dbReference type="Proteomes" id="UP000078356"/>
    </source>
</evidence>
<dbReference type="Pfam" id="PF04077">
    <property type="entry name" value="DsrH"/>
    <property type="match status" value="1"/>
</dbReference>
<dbReference type="NCBIfam" id="TIGR03011">
    <property type="entry name" value="sulf_tusB_dsrH"/>
    <property type="match status" value="1"/>
</dbReference>
<sequence length="99" mass="10703">MTTLHLFSRSPLLDADALDGLTWVRDEDAVLLTGGAVEALRPGSVAAALLIQLPAKTTLYALAEDVQARRLHPERAVTLIDYPTFVDLSVSCAKVISWT</sequence>
<comment type="caution">
    <text evidence="1">The sequence shown here is derived from an EMBL/GenBank/DDBJ whole genome shotgun (WGS) entry which is preliminary data.</text>
</comment>
<evidence type="ECO:0000313" key="1">
    <source>
        <dbReference type="EMBL" id="OAN29157.1"/>
    </source>
</evidence>
<dbReference type="EMBL" id="LWCR01000017">
    <property type="protein sequence ID" value="OAN29157.1"/>
    <property type="molecule type" value="Genomic_DNA"/>
</dbReference>
<dbReference type="RefSeq" id="WP_017641772.1">
    <property type="nucleotide sequence ID" value="NZ_LWCR01000017.1"/>
</dbReference>
<protein>
    <submittedName>
        <fullName evidence="1">Sulfur relay protein DsrH</fullName>
    </submittedName>
</protein>
<dbReference type="InterPro" id="IPR027396">
    <property type="entry name" value="DsrEFH-like"/>
</dbReference>
<accession>A0A178LES9</accession>
<dbReference type="InterPro" id="IPR007215">
    <property type="entry name" value="Sulphur_relay_TusB/DsrH"/>
</dbReference>
<dbReference type="AlphaFoldDB" id="A0A178LES9"/>
<dbReference type="GO" id="GO:0002143">
    <property type="term" value="P:tRNA wobble position uridine thiolation"/>
    <property type="evidence" value="ECO:0007669"/>
    <property type="project" value="InterPro"/>
</dbReference>
<dbReference type="Proteomes" id="UP000078356">
    <property type="component" value="Unassembled WGS sequence"/>
</dbReference>
<dbReference type="OrthoDB" id="9795117at2"/>
<proteinExistence type="predicted"/>
<organism evidence="1 2">
    <name type="scientific">Pseudomonas oryzihabitans</name>
    <dbReference type="NCBI Taxonomy" id="47885"/>
    <lineage>
        <taxon>Bacteria</taxon>
        <taxon>Pseudomonadati</taxon>
        <taxon>Pseudomonadota</taxon>
        <taxon>Gammaproteobacteria</taxon>
        <taxon>Pseudomonadales</taxon>
        <taxon>Pseudomonadaceae</taxon>
        <taxon>Pseudomonas</taxon>
    </lineage>
</organism>